<dbReference type="RefSeq" id="WP_168884610.1">
    <property type="nucleotide sequence ID" value="NZ_JABAIL010000008.1"/>
</dbReference>
<dbReference type="AlphaFoldDB" id="A0A7X8XY57"/>
<comment type="caution">
    <text evidence="2">The sequence shown here is derived from an EMBL/GenBank/DDBJ whole genome shotgun (WGS) entry which is preliminary data.</text>
</comment>
<keyword evidence="3" id="KW-1185">Reference proteome</keyword>
<proteinExistence type="predicted"/>
<keyword evidence="1" id="KW-0812">Transmembrane</keyword>
<keyword evidence="1" id="KW-1133">Transmembrane helix</keyword>
<dbReference type="EMBL" id="JABAIL010000008">
    <property type="protein sequence ID" value="NLR93904.1"/>
    <property type="molecule type" value="Genomic_DNA"/>
</dbReference>
<evidence type="ECO:0000313" key="3">
    <source>
        <dbReference type="Proteomes" id="UP000585050"/>
    </source>
</evidence>
<evidence type="ECO:0000313" key="2">
    <source>
        <dbReference type="EMBL" id="NLR93904.1"/>
    </source>
</evidence>
<sequence length="179" mass="20691">MSIIVIQAVASAISLPTEMDNINIHLNDGEVVSVTKKEWKKGKHLSTENTFAFVRKKEVHFIQKSDIDYVRYESFKTHEATADFMKEYAELQELKEEAIQYHHTKLHKKARFSQVLTVGALSMGVFAAPMVLIVSPVPWIQAKLRMKKVDYNYCLKGKDWSELKKNHKEKRKSLKIVKA</sequence>
<keyword evidence="1" id="KW-0472">Membrane</keyword>
<feature type="transmembrane region" description="Helical" evidence="1">
    <location>
        <begin position="115"/>
        <end position="139"/>
    </location>
</feature>
<protein>
    <submittedName>
        <fullName evidence="2">Uncharacterized protein</fullName>
    </submittedName>
</protein>
<name>A0A7X8XY57_9BACT</name>
<organism evidence="2 3">
    <name type="scientific">Flammeovirga agarivorans</name>
    <dbReference type="NCBI Taxonomy" id="2726742"/>
    <lineage>
        <taxon>Bacteria</taxon>
        <taxon>Pseudomonadati</taxon>
        <taxon>Bacteroidota</taxon>
        <taxon>Cytophagia</taxon>
        <taxon>Cytophagales</taxon>
        <taxon>Flammeovirgaceae</taxon>
        <taxon>Flammeovirga</taxon>
    </lineage>
</organism>
<accession>A0A7X8XY57</accession>
<dbReference type="Proteomes" id="UP000585050">
    <property type="component" value="Unassembled WGS sequence"/>
</dbReference>
<evidence type="ECO:0000256" key="1">
    <source>
        <dbReference type="SAM" id="Phobius"/>
    </source>
</evidence>
<gene>
    <name evidence="2" type="ORF">HGP29_22070</name>
</gene>
<reference evidence="2 3" key="1">
    <citation type="submission" date="2020-04" db="EMBL/GenBank/DDBJ databases">
        <title>Flammeovirga sp. SR4, a novel species isolated from seawater.</title>
        <authorList>
            <person name="Wang X."/>
        </authorList>
    </citation>
    <scope>NUCLEOTIDE SEQUENCE [LARGE SCALE GENOMIC DNA]</scope>
    <source>
        <strain evidence="2 3">SR4</strain>
    </source>
</reference>